<feature type="transmembrane region" description="Helical" evidence="1">
    <location>
        <begin position="36"/>
        <end position="58"/>
    </location>
</feature>
<accession>A0A1H9JIP5</accession>
<keyword evidence="1" id="KW-1133">Transmembrane helix</keyword>
<feature type="transmembrane region" description="Helical" evidence="1">
    <location>
        <begin position="7"/>
        <end position="24"/>
    </location>
</feature>
<feature type="transmembrane region" description="Helical" evidence="1">
    <location>
        <begin position="107"/>
        <end position="129"/>
    </location>
</feature>
<name>A0A1H9JIP5_9SPIR</name>
<keyword evidence="1" id="KW-0812">Transmembrane</keyword>
<dbReference type="EMBL" id="FOFU01000013">
    <property type="protein sequence ID" value="SEQ86742.1"/>
    <property type="molecule type" value="Genomic_DNA"/>
</dbReference>
<feature type="transmembrane region" description="Helical" evidence="1">
    <location>
        <begin position="160"/>
        <end position="180"/>
    </location>
</feature>
<protein>
    <submittedName>
        <fullName evidence="2">Uncharacterized protein</fullName>
    </submittedName>
</protein>
<gene>
    <name evidence="2" type="ORF">SAMN04487977_11335</name>
</gene>
<dbReference type="AlphaFoldDB" id="A0A1H9JIP5"/>
<reference evidence="2 3" key="1">
    <citation type="submission" date="2016-10" db="EMBL/GenBank/DDBJ databases">
        <authorList>
            <person name="de Groot N.N."/>
        </authorList>
    </citation>
    <scope>NUCLEOTIDE SEQUENCE [LARGE SCALE GENOMIC DNA]</scope>
    <source>
        <strain evidence="2 3">B25</strain>
    </source>
</reference>
<proteinExistence type="predicted"/>
<dbReference type="RefSeq" id="WP_074645507.1">
    <property type="nucleotide sequence ID" value="NZ_AP025286.1"/>
</dbReference>
<feature type="transmembrane region" description="Helical" evidence="1">
    <location>
        <begin position="192"/>
        <end position="214"/>
    </location>
</feature>
<dbReference type="Proteomes" id="UP000182360">
    <property type="component" value="Unassembled WGS sequence"/>
</dbReference>
<evidence type="ECO:0000256" key="1">
    <source>
        <dbReference type="SAM" id="Phobius"/>
    </source>
</evidence>
<feature type="transmembrane region" description="Helical" evidence="1">
    <location>
        <begin position="79"/>
        <end position="101"/>
    </location>
</feature>
<evidence type="ECO:0000313" key="2">
    <source>
        <dbReference type="EMBL" id="SEQ86742.1"/>
    </source>
</evidence>
<keyword evidence="3" id="KW-1185">Reference proteome</keyword>
<keyword evidence="1" id="KW-0472">Membrane</keyword>
<evidence type="ECO:0000313" key="3">
    <source>
        <dbReference type="Proteomes" id="UP000182360"/>
    </source>
</evidence>
<sequence length="221" mass="25264">MNYLPINIFMATLSLLSGFLYSVIPIKRLARGELAFHYVILSCLWASLCFIFILRLFFNRGSTRFIKTTKSTKKIYTKYLSALIEIINTTLFVFVLGLVFWSFKRGFDSSVCYVIIIVYGLFHLLVSVITPKMIRPISKEDPLYFSVAASRRFDETGVKVICYLILLLPSFVGSFVFMSLTNMLPHLSSLGLIIAVIAGLILVVISCVLNRLLLEREYKRR</sequence>
<organism evidence="2 3">
    <name type="scientific">Treponema bryantii</name>
    <dbReference type="NCBI Taxonomy" id="163"/>
    <lineage>
        <taxon>Bacteria</taxon>
        <taxon>Pseudomonadati</taxon>
        <taxon>Spirochaetota</taxon>
        <taxon>Spirochaetia</taxon>
        <taxon>Spirochaetales</taxon>
        <taxon>Treponemataceae</taxon>
        <taxon>Treponema</taxon>
    </lineage>
</organism>